<name>A0A1G2TGW7_9BACT</name>
<accession>A0A1G2TGW7</accession>
<organism evidence="1 2">
    <name type="scientific">Candidatus Zambryskibacteria bacterium RIFCSPHIGHO2_02_FULL_43_37</name>
    <dbReference type="NCBI Taxonomy" id="1802749"/>
    <lineage>
        <taxon>Bacteria</taxon>
        <taxon>Candidatus Zambryskiibacteriota</taxon>
    </lineage>
</organism>
<dbReference type="AlphaFoldDB" id="A0A1G2TGW7"/>
<comment type="caution">
    <text evidence="1">The sequence shown here is derived from an EMBL/GenBank/DDBJ whole genome shotgun (WGS) entry which is preliminary data.</text>
</comment>
<dbReference type="Proteomes" id="UP000177279">
    <property type="component" value="Unassembled WGS sequence"/>
</dbReference>
<sequence>MEFQAGQLIVVSCSENGKKEKKYWLDAFLPGAGELVRVKFAGEEEGESYTLDQMLDSLDSALGMRKLVALPQPEDPSLLFIQHIQ</sequence>
<dbReference type="EMBL" id="MHVS01000005">
    <property type="protein sequence ID" value="OHA96530.1"/>
    <property type="molecule type" value="Genomic_DNA"/>
</dbReference>
<evidence type="ECO:0000313" key="1">
    <source>
        <dbReference type="EMBL" id="OHA96530.1"/>
    </source>
</evidence>
<protein>
    <submittedName>
        <fullName evidence="1">Uncharacterized protein</fullName>
    </submittedName>
</protein>
<reference evidence="1 2" key="1">
    <citation type="journal article" date="2016" name="Nat. Commun.">
        <title>Thousands of microbial genomes shed light on interconnected biogeochemical processes in an aquifer system.</title>
        <authorList>
            <person name="Anantharaman K."/>
            <person name="Brown C.T."/>
            <person name="Hug L.A."/>
            <person name="Sharon I."/>
            <person name="Castelle C.J."/>
            <person name="Probst A.J."/>
            <person name="Thomas B.C."/>
            <person name="Singh A."/>
            <person name="Wilkins M.J."/>
            <person name="Karaoz U."/>
            <person name="Brodie E.L."/>
            <person name="Williams K.H."/>
            <person name="Hubbard S.S."/>
            <person name="Banfield J.F."/>
        </authorList>
    </citation>
    <scope>NUCLEOTIDE SEQUENCE [LARGE SCALE GENOMIC DNA]</scope>
</reference>
<proteinExistence type="predicted"/>
<gene>
    <name evidence="1" type="ORF">A3D49_01500</name>
</gene>
<evidence type="ECO:0000313" key="2">
    <source>
        <dbReference type="Proteomes" id="UP000177279"/>
    </source>
</evidence>